<dbReference type="SMART" id="SM00248">
    <property type="entry name" value="ANK"/>
    <property type="match status" value="5"/>
</dbReference>
<protein>
    <submittedName>
        <fullName evidence="4">Uncharacterized protein</fullName>
    </submittedName>
</protein>
<dbReference type="InterPro" id="IPR036770">
    <property type="entry name" value="Ankyrin_rpt-contain_sf"/>
</dbReference>
<keyword evidence="2" id="KW-0040">ANK repeat</keyword>
<dbReference type="SUPFAM" id="SSF48403">
    <property type="entry name" value="Ankyrin repeat"/>
    <property type="match status" value="1"/>
</dbReference>
<evidence type="ECO:0000256" key="2">
    <source>
        <dbReference type="ARBA" id="ARBA00023043"/>
    </source>
</evidence>
<dbReference type="EMBL" id="CWGJ01000011">
    <property type="protein sequence ID" value="CRX38185.1"/>
    <property type="molecule type" value="Genomic_DNA"/>
</dbReference>
<evidence type="ECO:0000313" key="5">
    <source>
        <dbReference type="Proteomes" id="UP000220251"/>
    </source>
</evidence>
<evidence type="ECO:0000313" key="4">
    <source>
        <dbReference type="EMBL" id="CRX38185.1"/>
    </source>
</evidence>
<evidence type="ECO:0000256" key="3">
    <source>
        <dbReference type="SAM" id="MobiDB-lite"/>
    </source>
</evidence>
<dbReference type="InterPro" id="IPR002110">
    <property type="entry name" value="Ankyrin_rpt"/>
</dbReference>
<dbReference type="Gene3D" id="1.25.40.20">
    <property type="entry name" value="Ankyrin repeat-containing domain"/>
    <property type="match status" value="1"/>
</dbReference>
<keyword evidence="5" id="KW-1185">Reference proteome</keyword>
<reference evidence="5" key="1">
    <citation type="submission" date="2015-06" db="EMBL/GenBank/DDBJ databases">
        <authorList>
            <person name="Bertelli C."/>
        </authorList>
    </citation>
    <scope>NUCLEOTIDE SEQUENCE [LARGE SCALE GENOMIC DNA]</scope>
    <source>
        <strain evidence="5">CRIB-30</strain>
    </source>
</reference>
<proteinExistence type="predicted"/>
<dbReference type="RefSeq" id="WP_098038035.1">
    <property type="nucleotide sequence ID" value="NZ_CWGJ01000011.1"/>
</dbReference>
<gene>
    <name evidence="4" type="ORF">ELAC_0836</name>
</gene>
<organism evidence="4 5">
    <name type="scientific">Estrella lausannensis</name>
    <dbReference type="NCBI Taxonomy" id="483423"/>
    <lineage>
        <taxon>Bacteria</taxon>
        <taxon>Pseudomonadati</taxon>
        <taxon>Chlamydiota</taxon>
        <taxon>Chlamydiia</taxon>
        <taxon>Parachlamydiales</taxon>
        <taxon>Candidatus Criblamydiaceae</taxon>
        <taxon>Estrella</taxon>
    </lineage>
</organism>
<dbReference type="Proteomes" id="UP000220251">
    <property type="component" value="Unassembled WGS sequence"/>
</dbReference>
<dbReference type="OrthoDB" id="5630302at2"/>
<feature type="compositionally biased region" description="Polar residues" evidence="3">
    <location>
        <begin position="1"/>
        <end position="12"/>
    </location>
</feature>
<evidence type="ECO:0000256" key="1">
    <source>
        <dbReference type="ARBA" id="ARBA00022737"/>
    </source>
</evidence>
<dbReference type="PANTHER" id="PTHR24198:SF194">
    <property type="entry name" value="INVERSIN-A"/>
    <property type="match status" value="1"/>
</dbReference>
<feature type="region of interest" description="Disordered" evidence="3">
    <location>
        <begin position="1"/>
        <end position="46"/>
    </location>
</feature>
<feature type="compositionally biased region" description="Basic and acidic residues" evidence="3">
    <location>
        <begin position="28"/>
        <end position="41"/>
    </location>
</feature>
<keyword evidence="1" id="KW-0677">Repeat</keyword>
<name>A0A0H5E4M8_9BACT</name>
<dbReference type="AlphaFoldDB" id="A0A0H5E4M8"/>
<accession>A0A0H5E4M8</accession>
<sequence>MQPIHHTSQINHDQPAPLSNPPSPELNADNRTERVGKRLRDAVAQPEIPTKKRRIQSLEDHNLNEIDERIVETSAPIKKLKKSDAVDSTTKRKRTIWTKKALQFVVEKISLFKVLQKESPDSFDKILQLLTLMLELGRSKGIGASLTEGHYKGANFLWLTTYFSDWKIALNIAELFPELDVNATPEDPLFKGHTCLYNATMKGDWHYAFSLSETRPLIDWSLCPENTQSPLWWAASQGKWEIVRQALTASPSLNINEAPKDGNEEGVTIFLLACAQESWDTVQFMLDLNLPIDFDVEAKPTSLLSSGGTPLYLACSDQKWDIATQILRLDANLDCDAAPRWGPSVGITPFWSALCKKQHDMARLLLERKPTLNLDATPLWAPQLWTTSFRFGTHEPSKFILEHKNAPDLSLSHFGEIMGDITPMNLALMTDRGFAKLLVILGASKYGSKFDSLPDQDGKSYSATEILEAIMNELHSTRVKIFELLYNQWNISEIDAFEEIRRAGSIQGQDSPFNRIRRKLALQILLDDHPDIIPIKGLEDHMDRFADLENARNWQAKAIISSLAYREYRWSNEITKYMAPKAISDIKNMIMYCLDSEQKKRGTEYTQSLRHKIIEQIGKEQEGEPKLTKAFVKKAIRTAVDFHSTVNKS</sequence>
<dbReference type="PANTHER" id="PTHR24198">
    <property type="entry name" value="ANKYRIN REPEAT AND PROTEIN KINASE DOMAIN-CONTAINING PROTEIN"/>
    <property type="match status" value="1"/>
</dbReference>